<sequence>MNDITESPESANSVQTVIFALRILEHVAKQKEAVRITDLAAHFETTKTRIFRHLRTLVQYGYIVQDEESERYRVGTRLIALGLLVSGNFDIAGVSQPIMRMLRDKRNHSVVLGVPAADGIHIVAVVPSTAPIEITVRPGSILGFHYTAQGKIGLAFGNPSWLKDTVRNALSTNTPYTIHDERNLVAEVDAIRRQGWAAAPNQAVTGLNALAAPVFDANGTLIASVAVVDSVQFLPEKIDELDIQALLACASAISRKLGYRGPGDSDSPPRLS</sequence>
<dbReference type="SUPFAM" id="SSF46785">
    <property type="entry name" value="Winged helix' DNA-binding domain"/>
    <property type="match status" value="1"/>
</dbReference>
<keyword evidence="2" id="KW-0238">DNA-binding</keyword>
<dbReference type="PANTHER" id="PTHR30136">
    <property type="entry name" value="HELIX-TURN-HELIX TRANSCRIPTIONAL REGULATOR, ICLR FAMILY"/>
    <property type="match status" value="1"/>
</dbReference>
<evidence type="ECO:0000259" key="5">
    <source>
        <dbReference type="PROSITE" id="PS51078"/>
    </source>
</evidence>
<dbReference type="GO" id="GO:0003677">
    <property type="term" value="F:DNA binding"/>
    <property type="evidence" value="ECO:0007669"/>
    <property type="project" value="UniProtKB-KW"/>
</dbReference>
<evidence type="ECO:0000313" key="7">
    <source>
        <dbReference type="Proteomes" id="UP000334380"/>
    </source>
</evidence>
<dbReference type="EMBL" id="CABPRU010000008">
    <property type="protein sequence ID" value="VVE25414.1"/>
    <property type="molecule type" value="Genomic_DNA"/>
</dbReference>
<gene>
    <name evidence="6" type="primary">iclR_3</name>
    <name evidence="6" type="ORF">PTE31013_03388</name>
</gene>
<dbReference type="InterPro" id="IPR050707">
    <property type="entry name" value="HTH_MetabolicPath_Reg"/>
</dbReference>
<dbReference type="SMART" id="SM00346">
    <property type="entry name" value="HTH_ICLR"/>
    <property type="match status" value="1"/>
</dbReference>
<dbReference type="PROSITE" id="PS51077">
    <property type="entry name" value="HTH_ICLR"/>
    <property type="match status" value="1"/>
</dbReference>
<evidence type="ECO:0000256" key="2">
    <source>
        <dbReference type="ARBA" id="ARBA00023125"/>
    </source>
</evidence>
<feature type="domain" description="IclR-ED" evidence="5">
    <location>
        <begin position="77"/>
        <end position="259"/>
    </location>
</feature>
<keyword evidence="7" id="KW-1185">Reference proteome</keyword>
<proteinExistence type="predicted"/>
<protein>
    <submittedName>
        <fullName evidence="6">Transcriptional repressor IclR</fullName>
    </submittedName>
</protein>
<evidence type="ECO:0000256" key="1">
    <source>
        <dbReference type="ARBA" id="ARBA00023015"/>
    </source>
</evidence>
<dbReference type="Gene3D" id="1.10.10.10">
    <property type="entry name" value="Winged helix-like DNA-binding domain superfamily/Winged helix DNA-binding domain"/>
    <property type="match status" value="1"/>
</dbReference>
<evidence type="ECO:0000256" key="3">
    <source>
        <dbReference type="ARBA" id="ARBA00023163"/>
    </source>
</evidence>
<dbReference type="InterPro" id="IPR005471">
    <property type="entry name" value="Tscrpt_reg_IclR_N"/>
</dbReference>
<organism evidence="6 7">
    <name type="scientific">Pandoraea terrigena</name>
    <dbReference type="NCBI Taxonomy" id="2508292"/>
    <lineage>
        <taxon>Bacteria</taxon>
        <taxon>Pseudomonadati</taxon>
        <taxon>Pseudomonadota</taxon>
        <taxon>Betaproteobacteria</taxon>
        <taxon>Burkholderiales</taxon>
        <taxon>Burkholderiaceae</taxon>
        <taxon>Pandoraea</taxon>
    </lineage>
</organism>
<dbReference type="InterPro" id="IPR036390">
    <property type="entry name" value="WH_DNA-bd_sf"/>
</dbReference>
<dbReference type="GO" id="GO:0003700">
    <property type="term" value="F:DNA-binding transcription factor activity"/>
    <property type="evidence" value="ECO:0007669"/>
    <property type="project" value="TreeGrafter"/>
</dbReference>
<dbReference type="OrthoDB" id="5422805at2"/>
<dbReference type="PANTHER" id="PTHR30136:SF35">
    <property type="entry name" value="HTH-TYPE TRANSCRIPTIONAL REGULATOR RV1719"/>
    <property type="match status" value="1"/>
</dbReference>
<dbReference type="InterPro" id="IPR036388">
    <property type="entry name" value="WH-like_DNA-bd_sf"/>
</dbReference>
<dbReference type="InterPro" id="IPR029016">
    <property type="entry name" value="GAF-like_dom_sf"/>
</dbReference>
<dbReference type="InterPro" id="IPR014757">
    <property type="entry name" value="Tscrpt_reg_IclR_C"/>
</dbReference>
<name>A0A5E4WP85_9BURK</name>
<keyword evidence="1" id="KW-0805">Transcription regulation</keyword>
<reference evidence="6 7" key="1">
    <citation type="submission" date="2019-08" db="EMBL/GenBank/DDBJ databases">
        <authorList>
            <person name="Peeters C."/>
        </authorList>
    </citation>
    <scope>NUCLEOTIDE SEQUENCE [LARGE SCALE GENOMIC DNA]</scope>
    <source>
        <strain evidence="6 7">LMG 31013</strain>
    </source>
</reference>
<dbReference type="RefSeq" id="WP_150613925.1">
    <property type="nucleotide sequence ID" value="NZ_CABPRU010000008.1"/>
</dbReference>
<evidence type="ECO:0000313" key="6">
    <source>
        <dbReference type="EMBL" id="VVE25414.1"/>
    </source>
</evidence>
<dbReference type="Gene3D" id="3.30.450.40">
    <property type="match status" value="1"/>
</dbReference>
<dbReference type="GO" id="GO:0045892">
    <property type="term" value="P:negative regulation of DNA-templated transcription"/>
    <property type="evidence" value="ECO:0007669"/>
    <property type="project" value="TreeGrafter"/>
</dbReference>
<dbReference type="Pfam" id="PF01614">
    <property type="entry name" value="IclR_C"/>
    <property type="match status" value="1"/>
</dbReference>
<evidence type="ECO:0000259" key="4">
    <source>
        <dbReference type="PROSITE" id="PS51077"/>
    </source>
</evidence>
<dbReference type="AlphaFoldDB" id="A0A5E4WP85"/>
<dbReference type="PROSITE" id="PS51078">
    <property type="entry name" value="ICLR_ED"/>
    <property type="match status" value="1"/>
</dbReference>
<dbReference type="Pfam" id="PF09339">
    <property type="entry name" value="HTH_IclR"/>
    <property type="match status" value="1"/>
</dbReference>
<feature type="domain" description="HTH iclR-type" evidence="4">
    <location>
        <begin position="14"/>
        <end position="76"/>
    </location>
</feature>
<keyword evidence="3" id="KW-0804">Transcription</keyword>
<dbReference type="Proteomes" id="UP000334380">
    <property type="component" value="Unassembled WGS sequence"/>
</dbReference>
<dbReference type="SUPFAM" id="SSF55781">
    <property type="entry name" value="GAF domain-like"/>
    <property type="match status" value="1"/>
</dbReference>
<accession>A0A5E4WP85</accession>